<comment type="similarity">
    <text evidence="1">Belongs to the UPF0145 family.</text>
</comment>
<dbReference type="SUPFAM" id="SSF117782">
    <property type="entry name" value="YbjQ-like"/>
    <property type="match status" value="2"/>
</dbReference>
<evidence type="ECO:0000256" key="1">
    <source>
        <dbReference type="ARBA" id="ARBA00010751"/>
    </source>
</evidence>
<comment type="caution">
    <text evidence="3">The sequence shown here is derived from an EMBL/GenBank/DDBJ whole genome shotgun (WGS) entry which is preliminary data.</text>
</comment>
<name>A0ABP8J5E7_9ACTN</name>
<sequence>MDTDTASSEECEPSRGLLMNSPLDPVATARLAEAGKVFTSDLTVDEFVLLETAGFEPLGLVMGTSVYHIGWQPQRRQQSEELGVLTGAMYTARENAMSRMQAEADSLQADGIVGVRLQWRRHGASPEHIEFIAVGTAVRFVAQPGRFRRPDGHAFSSHLSGQDMYKLARTGYAPVAFVLGNCVYHVAAQGFVQTLGQMGRNIEMPQWTQAYYDAREIAMSRMQAEAERDRATGVVGVTFEASEWIWGEHTMEFYVSGTAVRRVGEPNPVTPDPVLGF</sequence>
<accession>A0ABP8J5E7</accession>
<dbReference type="Proteomes" id="UP001500635">
    <property type="component" value="Unassembled WGS sequence"/>
</dbReference>
<keyword evidence="4" id="KW-1185">Reference proteome</keyword>
<reference evidence="4" key="1">
    <citation type="journal article" date="2019" name="Int. J. Syst. Evol. Microbiol.">
        <title>The Global Catalogue of Microorganisms (GCM) 10K type strain sequencing project: providing services to taxonomists for standard genome sequencing and annotation.</title>
        <authorList>
            <consortium name="The Broad Institute Genomics Platform"/>
            <consortium name="The Broad Institute Genome Sequencing Center for Infectious Disease"/>
            <person name="Wu L."/>
            <person name="Ma J."/>
        </authorList>
    </citation>
    <scope>NUCLEOTIDE SEQUENCE [LARGE SCALE GENOMIC DNA]</scope>
    <source>
        <strain evidence="4">JCM 17688</strain>
    </source>
</reference>
<dbReference type="EMBL" id="BAABFR010000007">
    <property type="protein sequence ID" value="GAA4385383.1"/>
    <property type="molecule type" value="Genomic_DNA"/>
</dbReference>
<gene>
    <name evidence="3" type="ORF">GCM10023147_07090</name>
</gene>
<evidence type="ECO:0000313" key="4">
    <source>
        <dbReference type="Proteomes" id="UP001500635"/>
    </source>
</evidence>
<feature type="region of interest" description="Disordered" evidence="2">
    <location>
        <begin position="1"/>
        <end position="20"/>
    </location>
</feature>
<dbReference type="Pfam" id="PF01906">
    <property type="entry name" value="YbjQ_1"/>
    <property type="match status" value="2"/>
</dbReference>
<dbReference type="InterPro" id="IPR002765">
    <property type="entry name" value="UPF0145_YbjQ-like"/>
</dbReference>
<dbReference type="PANTHER" id="PTHR34068">
    <property type="entry name" value="UPF0145 PROTEIN YBJQ"/>
    <property type="match status" value="1"/>
</dbReference>
<dbReference type="PANTHER" id="PTHR34068:SF2">
    <property type="entry name" value="UPF0145 PROTEIN SCO3412"/>
    <property type="match status" value="1"/>
</dbReference>
<dbReference type="Gene3D" id="3.30.110.70">
    <property type="entry name" value="Hypothetical protein apc22750. Chain B"/>
    <property type="match status" value="2"/>
</dbReference>
<organism evidence="3 4">
    <name type="scientific">Tsukamurella soli</name>
    <dbReference type="NCBI Taxonomy" id="644556"/>
    <lineage>
        <taxon>Bacteria</taxon>
        <taxon>Bacillati</taxon>
        <taxon>Actinomycetota</taxon>
        <taxon>Actinomycetes</taxon>
        <taxon>Mycobacteriales</taxon>
        <taxon>Tsukamurellaceae</taxon>
        <taxon>Tsukamurella</taxon>
    </lineage>
</organism>
<evidence type="ECO:0000256" key="2">
    <source>
        <dbReference type="SAM" id="MobiDB-lite"/>
    </source>
</evidence>
<dbReference type="InterPro" id="IPR035439">
    <property type="entry name" value="UPF0145_dom_sf"/>
</dbReference>
<feature type="compositionally biased region" description="Acidic residues" evidence="2">
    <location>
        <begin position="1"/>
        <end position="11"/>
    </location>
</feature>
<proteinExistence type="inferred from homology"/>
<protein>
    <submittedName>
        <fullName evidence="3">Heavy metal-binding domain-containing protein</fullName>
    </submittedName>
</protein>
<evidence type="ECO:0000313" key="3">
    <source>
        <dbReference type="EMBL" id="GAA4385383.1"/>
    </source>
</evidence>